<protein>
    <submittedName>
        <fullName evidence="1">Uncharacterized protein</fullName>
    </submittedName>
</protein>
<evidence type="ECO:0000313" key="2">
    <source>
        <dbReference type="Proteomes" id="UP001497700"/>
    </source>
</evidence>
<sequence>MQFTTATLFALLGLASAQKVHVVSVGATNGTLSYFPDNMKADVGDMIQFQFRAGNHSVVQSTFDNPCSPINEHTNTTGIFSGYQLVSASMSAGNIPTYTVMVSAKTPLWFYCSQGKHCQNGMVMVVNENTAANATRSLANFKALASKATANTSPSSAFGGSAGTNSTSGTGSGSSGSGSGSGSAGGDSTQTGSGTATSDTAIPTAAASMVGASSSMGLLGLVAALFML</sequence>
<dbReference type="Proteomes" id="UP001497700">
    <property type="component" value="Unassembled WGS sequence"/>
</dbReference>
<comment type="caution">
    <text evidence="1">The sequence shown here is derived from an EMBL/GenBank/DDBJ whole genome shotgun (WGS) entry which is preliminary data.</text>
</comment>
<name>A0ACB9YLH1_9PEZI</name>
<gene>
    <name evidence="1" type="ORF">F4820DRAFT_438766</name>
</gene>
<dbReference type="EMBL" id="MU393613">
    <property type="protein sequence ID" value="KAI4859798.1"/>
    <property type="molecule type" value="Genomic_DNA"/>
</dbReference>
<reference evidence="1 2" key="1">
    <citation type="journal article" date="2022" name="New Phytol.">
        <title>Ecological generalism drives hyperdiversity of secondary metabolite gene clusters in xylarialean endophytes.</title>
        <authorList>
            <person name="Franco M.E.E."/>
            <person name="Wisecaver J.H."/>
            <person name="Arnold A.E."/>
            <person name="Ju Y.M."/>
            <person name="Slot J.C."/>
            <person name="Ahrendt S."/>
            <person name="Moore L.P."/>
            <person name="Eastman K.E."/>
            <person name="Scott K."/>
            <person name="Konkel Z."/>
            <person name="Mondo S.J."/>
            <person name="Kuo A."/>
            <person name="Hayes R.D."/>
            <person name="Haridas S."/>
            <person name="Andreopoulos B."/>
            <person name="Riley R."/>
            <person name="LaButti K."/>
            <person name="Pangilinan J."/>
            <person name="Lipzen A."/>
            <person name="Amirebrahimi M."/>
            <person name="Yan J."/>
            <person name="Adam C."/>
            <person name="Keymanesh K."/>
            <person name="Ng V."/>
            <person name="Louie K."/>
            <person name="Northen T."/>
            <person name="Drula E."/>
            <person name="Henrissat B."/>
            <person name="Hsieh H.M."/>
            <person name="Youens-Clark K."/>
            <person name="Lutzoni F."/>
            <person name="Miadlikowska J."/>
            <person name="Eastwood D.C."/>
            <person name="Hamelin R.C."/>
            <person name="Grigoriev I.V."/>
            <person name="U'Ren J.M."/>
        </authorList>
    </citation>
    <scope>NUCLEOTIDE SEQUENCE [LARGE SCALE GENOMIC DNA]</scope>
    <source>
        <strain evidence="1 2">CBS 119005</strain>
    </source>
</reference>
<evidence type="ECO:0000313" key="1">
    <source>
        <dbReference type="EMBL" id="KAI4859798.1"/>
    </source>
</evidence>
<accession>A0ACB9YLH1</accession>
<keyword evidence="2" id="KW-1185">Reference proteome</keyword>
<proteinExistence type="predicted"/>
<organism evidence="1 2">
    <name type="scientific">Hypoxylon rubiginosum</name>
    <dbReference type="NCBI Taxonomy" id="110542"/>
    <lineage>
        <taxon>Eukaryota</taxon>
        <taxon>Fungi</taxon>
        <taxon>Dikarya</taxon>
        <taxon>Ascomycota</taxon>
        <taxon>Pezizomycotina</taxon>
        <taxon>Sordariomycetes</taxon>
        <taxon>Xylariomycetidae</taxon>
        <taxon>Xylariales</taxon>
        <taxon>Hypoxylaceae</taxon>
        <taxon>Hypoxylon</taxon>
    </lineage>
</organism>